<dbReference type="SMR" id="A0A178VDI9"/>
<dbReference type="PROSITE" id="PS51194">
    <property type="entry name" value="HELICASE_CTER"/>
    <property type="match status" value="1"/>
</dbReference>
<dbReference type="EMBL" id="CACSHJ010000089">
    <property type="protein sequence ID" value="CAA0381052.1"/>
    <property type="molecule type" value="Genomic_DNA"/>
</dbReference>
<evidence type="ECO:0000259" key="15">
    <source>
        <dbReference type="PROSITE" id="PS51194"/>
    </source>
</evidence>
<dbReference type="Gene3D" id="3.40.50.300">
    <property type="entry name" value="P-loop containing nucleotide triphosphate hydrolases"/>
    <property type="match status" value="2"/>
</dbReference>
<dbReference type="EMBL" id="LUHQ01000003">
    <property type="protein sequence ID" value="OAP03731.1"/>
    <property type="molecule type" value="Genomic_DNA"/>
</dbReference>
<sequence length="505" mass="55218">MNEEGCVPHNSDVVKQKSIDQRAPLSGEPKCVICSRYGEYICDETNDDVCSLECKQALLRRVDSARVFPATDECFYVRDPGSSSHDAQLLRRKLDIHVQGQGSAVPPPVLTFTSCGLPPKLLLNLETAGYDFPTPIQMQAIPAALTGKSLLASADTGSGKTASFLVPIISRCTTYHSEHPSDQRRNPLAMVLAPTRELCVQVEDQAKMLGKGLPFKTALVVGGDPMSGQLYRIQQGVELIIGTPGRVVDLLSKHTIELDNIMTFVLDEVDCMLQRGFRDQVMQIFQALSQPQVLLFSATISREVEKVGGSLAKEIILVSIGNPNKPNKAVNQLAIWVDAKQKKQKLFDILRSQNHFKPPAVVYVSSRVGADLLANAITVVTGVKALSIHGEKPMKERRDVMGSFLGGEVPVLVSTGVLGRGVDLLVVRQVIVFDMPSTIKEYIHVIGRASRMGEKGTAIVFVNEDDRNLFPDLVAALKSSGAAIPKELINLTSREMHNKKRRVGY</sequence>
<evidence type="ECO:0000313" key="17">
    <source>
        <dbReference type="EMBL" id="CAA0381052.1"/>
    </source>
</evidence>
<evidence type="ECO:0000256" key="7">
    <source>
        <dbReference type="ARBA" id="ARBA00022806"/>
    </source>
</evidence>
<dbReference type="CDD" id="cd18787">
    <property type="entry name" value="SF2_C_DEAD"/>
    <property type="match status" value="1"/>
</dbReference>
<evidence type="ECO:0000256" key="5">
    <source>
        <dbReference type="ARBA" id="ARBA00022771"/>
    </source>
</evidence>
<evidence type="ECO:0000313" key="21">
    <source>
        <dbReference type="Proteomes" id="UP000426265"/>
    </source>
</evidence>
<keyword evidence="10" id="KW-0694">RNA-binding</keyword>
<dbReference type="InterPro" id="IPR027417">
    <property type="entry name" value="P-loop_NTPase"/>
</dbReference>
<reference evidence="17 22" key="3">
    <citation type="submission" date="2019-12" db="EMBL/GenBank/DDBJ databases">
        <authorList>
            <person name="Jiao W.-B."/>
            <person name="Schneeberger K."/>
        </authorList>
    </citation>
    <scope>NUCLEOTIDE SEQUENCE [LARGE SCALE GENOMIC DNA]</scope>
    <source>
        <strain evidence="21">cv. An-1</strain>
        <strain evidence="22">cv. C24</strain>
    </source>
</reference>
<evidence type="ECO:0000313" key="19">
    <source>
        <dbReference type="EMBL" id="VYS56016.1"/>
    </source>
</evidence>
<dbReference type="InterPro" id="IPR001650">
    <property type="entry name" value="Helicase_C-like"/>
</dbReference>
<dbReference type="RefSeq" id="NP_974208.1">
    <property type="nucleotide sequence ID" value="NM_202479.2"/>
</dbReference>
<dbReference type="PROSITE" id="PS51192">
    <property type="entry name" value="HELICASE_ATP_BIND_1"/>
    <property type="match status" value="1"/>
</dbReference>
<keyword evidence="3" id="KW-0479">Metal-binding</keyword>
<dbReference type="OMA" id="DESFCIR"/>
<dbReference type="InterPro" id="IPR007529">
    <property type="entry name" value="Znf_HIT"/>
</dbReference>
<evidence type="ECO:0000313" key="18">
    <source>
        <dbReference type="EMBL" id="OAP03731.1"/>
    </source>
</evidence>
<reference evidence="18" key="2">
    <citation type="submission" date="2016-03" db="EMBL/GenBank/DDBJ databases">
        <title>Full-length assembly of Arabidopsis thaliana Ler reveals the complement of translocations and inversions.</title>
        <authorList>
            <person name="Zapata L."/>
            <person name="Schneeberger K."/>
            <person name="Ossowski S."/>
        </authorList>
    </citation>
    <scope>NUCLEOTIDE SEQUENCE [LARGE SCALE GENOMIC DNA]</scope>
    <source>
        <tissue evidence="18">Leaf</tissue>
    </source>
</reference>
<dbReference type="SUPFAM" id="SSF52540">
    <property type="entry name" value="P-loop containing nucleoside triphosphate hydrolases"/>
    <property type="match status" value="2"/>
</dbReference>
<dbReference type="EMBL" id="CACRSJ010000106">
    <property type="protein sequence ID" value="VYS56016.1"/>
    <property type="molecule type" value="Genomic_DNA"/>
</dbReference>
<evidence type="ECO:0000256" key="4">
    <source>
        <dbReference type="ARBA" id="ARBA00022741"/>
    </source>
</evidence>
<dbReference type="CDD" id="cd23022">
    <property type="entry name" value="zf-HIT_DDX59"/>
    <property type="match status" value="1"/>
</dbReference>
<dbReference type="RefSeq" id="NP_001030621.1">
    <property type="nucleotide sequence ID" value="NM_001035544.2"/>
</dbReference>
<evidence type="ECO:0000259" key="14">
    <source>
        <dbReference type="PROSITE" id="PS51192"/>
    </source>
</evidence>
<dbReference type="SMART" id="SM00490">
    <property type="entry name" value="HELICc"/>
    <property type="match status" value="1"/>
</dbReference>
<dbReference type="Gene3D" id="3.30.60.220">
    <property type="match status" value="1"/>
</dbReference>
<evidence type="ECO:0000313" key="20">
    <source>
        <dbReference type="Proteomes" id="UP000078284"/>
    </source>
</evidence>
<dbReference type="GO" id="GO:0003724">
    <property type="term" value="F:RNA helicase activity"/>
    <property type="evidence" value="ECO:0007669"/>
    <property type="project" value="UniProtKB-EC"/>
</dbReference>
<dbReference type="GO" id="GO:0005524">
    <property type="term" value="F:ATP binding"/>
    <property type="evidence" value="ECO:0007669"/>
    <property type="project" value="UniProtKB-KW"/>
</dbReference>
<dbReference type="Proteomes" id="UP000078284">
    <property type="component" value="Chromosome 3"/>
</dbReference>
<accession>A0A178VDI9</accession>
<dbReference type="Proteomes" id="UP000426265">
    <property type="component" value="Unassembled WGS sequence"/>
</dbReference>
<dbReference type="SMART" id="SM00487">
    <property type="entry name" value="DEXDc"/>
    <property type="match status" value="1"/>
</dbReference>
<organism evidence="18 20">
    <name type="scientific">Arabidopsis thaliana</name>
    <name type="common">Mouse-ear cress</name>
    <dbReference type="NCBI Taxonomy" id="3702"/>
    <lineage>
        <taxon>Eukaryota</taxon>
        <taxon>Viridiplantae</taxon>
        <taxon>Streptophyta</taxon>
        <taxon>Embryophyta</taxon>
        <taxon>Tracheophyta</taxon>
        <taxon>Spermatophyta</taxon>
        <taxon>Magnoliopsida</taxon>
        <taxon>eudicotyledons</taxon>
        <taxon>Gunneridae</taxon>
        <taxon>Pentapetalae</taxon>
        <taxon>rosids</taxon>
        <taxon>malvids</taxon>
        <taxon>Brassicales</taxon>
        <taxon>Brassicaceae</taxon>
        <taxon>Camelineae</taxon>
        <taxon>Arabidopsis</taxon>
    </lineage>
</organism>
<comment type="catalytic activity">
    <reaction evidence="11">
        <text>ATP + H2O = ADP + phosphate + H(+)</text>
        <dbReference type="Rhea" id="RHEA:13065"/>
        <dbReference type="ChEBI" id="CHEBI:15377"/>
        <dbReference type="ChEBI" id="CHEBI:15378"/>
        <dbReference type="ChEBI" id="CHEBI:30616"/>
        <dbReference type="ChEBI" id="CHEBI:43474"/>
        <dbReference type="ChEBI" id="CHEBI:456216"/>
        <dbReference type="EC" id="3.6.4.13"/>
    </reaction>
</comment>
<dbReference type="CDD" id="cd17962">
    <property type="entry name" value="DEADc_DDX59"/>
    <property type="match status" value="1"/>
</dbReference>
<dbReference type="InterPro" id="IPR014001">
    <property type="entry name" value="Helicase_ATP-bd"/>
</dbReference>
<evidence type="ECO:0000256" key="8">
    <source>
        <dbReference type="ARBA" id="ARBA00022833"/>
    </source>
</evidence>
<dbReference type="GO" id="GO:0003723">
    <property type="term" value="F:RNA binding"/>
    <property type="evidence" value="ECO:0007669"/>
    <property type="project" value="UniProtKB-KW"/>
</dbReference>
<reference evidence="20" key="1">
    <citation type="journal article" date="2016" name="Proc. Natl. Acad. Sci. U.S.A.">
        <title>Chromosome-level assembly of Arabidopsis thaliana Ler reveals the extent of translocation and inversion polymorphisms.</title>
        <authorList>
            <person name="Zapata L."/>
            <person name="Ding J."/>
            <person name="Willing E.M."/>
            <person name="Hartwig B."/>
            <person name="Bezdan D."/>
            <person name="Jiao W.B."/>
            <person name="Patel V."/>
            <person name="Velikkakam James G."/>
            <person name="Koornneef M."/>
            <person name="Ossowski S."/>
            <person name="Schneeberger K."/>
        </authorList>
    </citation>
    <scope>NUCLEOTIDE SEQUENCE [LARGE SCALE GENOMIC DNA]</scope>
    <source>
        <strain evidence="20">cv. Landsberg erecta</strain>
    </source>
</reference>
<keyword evidence="7" id="KW-0347">Helicase</keyword>
<dbReference type="AlphaFoldDB" id="A0A178VDI9"/>
<accession>A0A5S9X8B9</accession>
<evidence type="ECO:0000256" key="12">
    <source>
        <dbReference type="ARBA" id="ARBA00068841"/>
    </source>
</evidence>
<comment type="similarity">
    <text evidence="1">Belongs to the DEAD box helicase family. DDX59 subfamily.</text>
</comment>
<evidence type="ECO:0000256" key="11">
    <source>
        <dbReference type="ARBA" id="ARBA00047984"/>
    </source>
</evidence>
<dbReference type="Pfam" id="PF04438">
    <property type="entry name" value="zf-HIT"/>
    <property type="match status" value="1"/>
</dbReference>
<name>A0A178VDI9_ARATH</name>
<dbReference type="InterPro" id="IPR014014">
    <property type="entry name" value="RNA_helicase_DEAD_Q_motif"/>
</dbReference>
<keyword evidence="6" id="KW-0378">Hydrolase</keyword>
<dbReference type="GO" id="GO:0016787">
    <property type="term" value="F:hydrolase activity"/>
    <property type="evidence" value="ECO:0007669"/>
    <property type="project" value="UniProtKB-KW"/>
</dbReference>
<gene>
    <name evidence="18" type="ordered locus">AXX17_At3g01230</name>
    <name evidence="19" type="ORF">AN1_LOCUS11470</name>
    <name evidence="17" type="ORF">C24_LOCUS11309</name>
</gene>
<feature type="short sequence motif" description="Q motif" evidence="13">
    <location>
        <begin position="110"/>
        <end position="138"/>
    </location>
</feature>
<dbReference type="ExpressionAtlas" id="A0A178VDI9">
    <property type="expression patterns" value="baseline and differential"/>
</dbReference>
<dbReference type="EC" id="3.6.4.13" evidence="2"/>
<evidence type="ECO:0000256" key="9">
    <source>
        <dbReference type="ARBA" id="ARBA00022840"/>
    </source>
</evidence>
<evidence type="ECO:0000256" key="2">
    <source>
        <dbReference type="ARBA" id="ARBA00012552"/>
    </source>
</evidence>
<protein>
    <recommendedName>
        <fullName evidence="12">DEAD-box ATP-dependent RNA helicase 41</fullName>
        <ecNumber evidence="2">3.6.4.13</ecNumber>
    </recommendedName>
</protein>
<dbReference type="InterPro" id="IPR011545">
    <property type="entry name" value="DEAD/DEAH_box_helicase_dom"/>
</dbReference>
<evidence type="ECO:0000256" key="3">
    <source>
        <dbReference type="ARBA" id="ARBA00022723"/>
    </source>
</evidence>
<evidence type="ECO:0000256" key="1">
    <source>
        <dbReference type="ARBA" id="ARBA00009718"/>
    </source>
</evidence>
<dbReference type="Pfam" id="PF00271">
    <property type="entry name" value="Helicase_C"/>
    <property type="match status" value="1"/>
</dbReference>
<feature type="domain" description="Helicase ATP-binding" evidence="14">
    <location>
        <begin position="141"/>
        <end position="318"/>
    </location>
</feature>
<dbReference type="KEGG" id="ath:AT3G02065"/>
<dbReference type="PROSITE" id="PS51195">
    <property type="entry name" value="Q_MOTIF"/>
    <property type="match status" value="1"/>
</dbReference>
<feature type="domain" description="DEAD-box RNA helicase Q" evidence="16">
    <location>
        <begin position="110"/>
        <end position="138"/>
    </location>
</feature>
<dbReference type="FunFam" id="3.30.60.220:FF:000002">
    <property type="entry name" value="DEAD-box ATP-dependent RNA helicase 41"/>
    <property type="match status" value="1"/>
</dbReference>
<dbReference type="Pfam" id="PF00270">
    <property type="entry name" value="DEAD"/>
    <property type="match status" value="1"/>
</dbReference>
<keyword evidence="4" id="KW-0547">Nucleotide-binding</keyword>
<keyword evidence="5" id="KW-0863">Zinc-finger</keyword>
<evidence type="ECO:0000256" key="10">
    <source>
        <dbReference type="ARBA" id="ARBA00022884"/>
    </source>
</evidence>
<keyword evidence="8" id="KW-0862">Zinc</keyword>
<evidence type="ECO:0000256" key="6">
    <source>
        <dbReference type="ARBA" id="ARBA00022801"/>
    </source>
</evidence>
<evidence type="ECO:0000313" key="22">
    <source>
        <dbReference type="Proteomes" id="UP000434276"/>
    </source>
</evidence>
<proteinExistence type="inferred from homology"/>
<dbReference type="PANTHER" id="PTHR47958">
    <property type="entry name" value="ATP-DEPENDENT RNA HELICASE DBP3"/>
    <property type="match status" value="1"/>
</dbReference>
<evidence type="ECO:0000256" key="13">
    <source>
        <dbReference type="PROSITE-ProRule" id="PRU00552"/>
    </source>
</evidence>
<feature type="domain" description="Helicase C-terminal" evidence="15">
    <location>
        <begin position="342"/>
        <end position="492"/>
    </location>
</feature>
<dbReference type="OrthoDB" id="360161at2759"/>
<dbReference type="GO" id="GO:0008270">
    <property type="term" value="F:zinc ion binding"/>
    <property type="evidence" value="ECO:0007669"/>
    <property type="project" value="UniProtKB-KW"/>
</dbReference>
<dbReference type="Proteomes" id="UP000434276">
    <property type="component" value="Unassembled WGS sequence"/>
</dbReference>
<keyword evidence="9" id="KW-0067">ATP-binding</keyword>
<evidence type="ECO:0000259" key="16">
    <source>
        <dbReference type="PROSITE" id="PS51195"/>
    </source>
</evidence>